<evidence type="ECO:0000313" key="1">
    <source>
        <dbReference type="EMBL" id="GIM27540.1"/>
    </source>
</evidence>
<organism evidence="1 2">
    <name type="scientific">Clostridium polyendosporum</name>
    <dbReference type="NCBI Taxonomy" id="69208"/>
    <lineage>
        <taxon>Bacteria</taxon>
        <taxon>Bacillati</taxon>
        <taxon>Bacillota</taxon>
        <taxon>Clostridia</taxon>
        <taxon>Eubacteriales</taxon>
        <taxon>Clostridiaceae</taxon>
        <taxon>Clostridium</taxon>
    </lineage>
</organism>
<dbReference type="EMBL" id="BOPZ01000001">
    <property type="protein sequence ID" value="GIM27540.1"/>
    <property type="molecule type" value="Genomic_DNA"/>
</dbReference>
<accession>A0A919VEL1</accession>
<sequence>MNKLFSISGVVFYSEDFQDNINEYSDLITIIQDVENKLHLEEIQCVDPNDCCEKTKMNLFSEIVGYVNQEDEFFLQDELEGIKDKNNQLELFVIRIYKCLSCGKWLIDILE</sequence>
<reference evidence="1" key="1">
    <citation type="submission" date="2021-03" db="EMBL/GenBank/DDBJ databases">
        <title>Taxonomic study of Clostridium polyendosporum from meadow-gley soil under rice.</title>
        <authorList>
            <person name="Kobayashi H."/>
            <person name="Tanizawa Y."/>
            <person name="Yagura M."/>
        </authorList>
    </citation>
    <scope>NUCLEOTIDE SEQUENCE</scope>
    <source>
        <strain evidence="1">JCM 30710</strain>
    </source>
</reference>
<dbReference type="AlphaFoldDB" id="A0A919VEL1"/>
<gene>
    <name evidence="1" type="ORF">CPJCM30710_02060</name>
</gene>
<keyword evidence="2" id="KW-1185">Reference proteome</keyword>
<dbReference type="Proteomes" id="UP000679179">
    <property type="component" value="Unassembled WGS sequence"/>
</dbReference>
<dbReference type="RefSeq" id="WP_212902297.1">
    <property type="nucleotide sequence ID" value="NZ_BOPZ01000001.1"/>
</dbReference>
<name>A0A919VEL1_9CLOT</name>
<comment type="caution">
    <text evidence="1">The sequence shown here is derived from an EMBL/GenBank/DDBJ whole genome shotgun (WGS) entry which is preliminary data.</text>
</comment>
<protein>
    <submittedName>
        <fullName evidence="1">Uncharacterized protein</fullName>
    </submittedName>
</protein>
<evidence type="ECO:0000313" key="2">
    <source>
        <dbReference type="Proteomes" id="UP000679179"/>
    </source>
</evidence>
<proteinExistence type="predicted"/>